<accession>A0A820K919</accession>
<reference evidence="1" key="1">
    <citation type="submission" date="2021-02" db="EMBL/GenBank/DDBJ databases">
        <authorList>
            <person name="Nowell W R."/>
        </authorList>
    </citation>
    <scope>NUCLEOTIDE SEQUENCE</scope>
</reference>
<dbReference type="EMBL" id="CAJOBD010046688">
    <property type="protein sequence ID" value="CAF4338040.1"/>
    <property type="molecule type" value="Genomic_DNA"/>
</dbReference>
<protein>
    <submittedName>
        <fullName evidence="1">Uncharacterized protein</fullName>
    </submittedName>
</protein>
<gene>
    <name evidence="1" type="ORF">JBS370_LOCUS41525</name>
</gene>
<evidence type="ECO:0000313" key="1">
    <source>
        <dbReference type="EMBL" id="CAF4338040.1"/>
    </source>
</evidence>
<dbReference type="Proteomes" id="UP000663836">
    <property type="component" value="Unassembled WGS sequence"/>
</dbReference>
<dbReference type="AlphaFoldDB" id="A0A820K919"/>
<organism evidence="1 2">
    <name type="scientific">Rotaria sordida</name>
    <dbReference type="NCBI Taxonomy" id="392033"/>
    <lineage>
        <taxon>Eukaryota</taxon>
        <taxon>Metazoa</taxon>
        <taxon>Spiralia</taxon>
        <taxon>Gnathifera</taxon>
        <taxon>Rotifera</taxon>
        <taxon>Eurotatoria</taxon>
        <taxon>Bdelloidea</taxon>
        <taxon>Philodinida</taxon>
        <taxon>Philodinidae</taxon>
        <taxon>Rotaria</taxon>
    </lineage>
</organism>
<proteinExistence type="predicted"/>
<sequence length="58" mass="6416">SASSGGTLAGRRFLRSVAYLCAKQTIHLPILLSNNDHYDSPSTGLRKATSYRLLQFVY</sequence>
<feature type="non-terminal residue" evidence="1">
    <location>
        <position position="1"/>
    </location>
</feature>
<comment type="caution">
    <text evidence="1">The sequence shown here is derived from an EMBL/GenBank/DDBJ whole genome shotgun (WGS) entry which is preliminary data.</text>
</comment>
<evidence type="ECO:0000313" key="2">
    <source>
        <dbReference type="Proteomes" id="UP000663836"/>
    </source>
</evidence>
<name>A0A820K919_9BILA</name>